<feature type="chain" id="PRO_5018199891" description="Neurotransmitter-gated ion-channel ligand-binding domain-containing protein" evidence="12">
    <location>
        <begin position="30"/>
        <end position="413"/>
    </location>
</feature>
<dbReference type="AlphaFoldDB" id="A0A3M6V3X8"/>
<dbReference type="SUPFAM" id="SSF90112">
    <property type="entry name" value="Neurotransmitter-gated ion-channel transmembrane pore"/>
    <property type="match status" value="1"/>
</dbReference>
<evidence type="ECO:0008006" key="17">
    <source>
        <dbReference type="Google" id="ProtNLM"/>
    </source>
</evidence>
<dbReference type="InterPro" id="IPR006029">
    <property type="entry name" value="Neurotrans-gated_channel_TM"/>
</dbReference>
<accession>A0A3M6V3X8</accession>
<evidence type="ECO:0000256" key="7">
    <source>
        <dbReference type="ARBA" id="ARBA00022989"/>
    </source>
</evidence>
<sequence>MKATRTLWMDSKINLWVLLLLASVRSIHCGDDVVTSFFSDYDNAVRPGFAEQAKETIVDADIYVESFGNIEEANMEYRVYTYFRQKWTDGRLAGKLNRTLTIKGGDIENIWVPDPYCYNARESNMMMPDEETHSSVTIQPSGDVLYSKGYTTEDIVFEWNTTEVAVGTKAMAQFVYEGSKLSSDINVFSIGNYSTITVTFSFKRRIGYYIIQVYFPDIFVVALSWIVFWMDKDDMGNRMALGITTILTIMFLLGSLNGTLPKVSYPKALDWYLLISFTFVFFAMVECMIVFVLTLSASEDKEKIKCKVKEKPLGRMISQSIKSAIGANKGADSSVANNHITYNKGFGDDDLEMVDYASKSDKSVVDDSSLADLIGKSKKETAADFVDKVSRYLFPLLFIAFNVAYWVFFTIFV</sequence>
<feature type="transmembrane region" description="Helical" evidence="11">
    <location>
        <begin position="392"/>
        <end position="412"/>
    </location>
</feature>
<dbReference type="InterPro" id="IPR006202">
    <property type="entry name" value="Neur_chan_lig-bd"/>
</dbReference>
<evidence type="ECO:0000256" key="8">
    <source>
        <dbReference type="ARBA" id="ARBA00023065"/>
    </source>
</evidence>
<reference evidence="15 16" key="1">
    <citation type="journal article" date="2018" name="Sci. Rep.">
        <title>Comparative analysis of the Pocillopora damicornis genome highlights role of immune system in coral evolution.</title>
        <authorList>
            <person name="Cunning R."/>
            <person name="Bay R.A."/>
            <person name="Gillette P."/>
            <person name="Baker A.C."/>
            <person name="Traylor-Knowles N."/>
        </authorList>
    </citation>
    <scope>NUCLEOTIDE SEQUENCE [LARGE SCALE GENOMIC DNA]</scope>
    <source>
        <strain evidence="15">RSMAS</strain>
        <tissue evidence="15">Whole animal</tissue>
    </source>
</reference>
<keyword evidence="5 11" id="KW-0812">Transmembrane</keyword>
<dbReference type="InterPro" id="IPR038050">
    <property type="entry name" value="Neuro_actylchol_rec"/>
</dbReference>
<keyword evidence="16" id="KW-1185">Reference proteome</keyword>
<evidence type="ECO:0000256" key="3">
    <source>
        <dbReference type="ARBA" id="ARBA00022448"/>
    </source>
</evidence>
<evidence type="ECO:0000259" key="14">
    <source>
        <dbReference type="Pfam" id="PF02932"/>
    </source>
</evidence>
<dbReference type="GO" id="GO:0005886">
    <property type="term" value="C:plasma membrane"/>
    <property type="evidence" value="ECO:0007669"/>
    <property type="project" value="UniProtKB-SubCell"/>
</dbReference>
<evidence type="ECO:0000256" key="1">
    <source>
        <dbReference type="ARBA" id="ARBA00004141"/>
    </source>
</evidence>
<dbReference type="Pfam" id="PF02932">
    <property type="entry name" value="Neur_chan_memb"/>
    <property type="match status" value="1"/>
</dbReference>
<organism evidence="15 16">
    <name type="scientific">Pocillopora damicornis</name>
    <name type="common">Cauliflower coral</name>
    <name type="synonym">Millepora damicornis</name>
    <dbReference type="NCBI Taxonomy" id="46731"/>
    <lineage>
        <taxon>Eukaryota</taxon>
        <taxon>Metazoa</taxon>
        <taxon>Cnidaria</taxon>
        <taxon>Anthozoa</taxon>
        <taxon>Hexacorallia</taxon>
        <taxon>Scleractinia</taxon>
        <taxon>Astrocoeniina</taxon>
        <taxon>Pocilloporidae</taxon>
        <taxon>Pocillopora</taxon>
    </lineage>
</organism>
<gene>
    <name evidence="15" type="ORF">pdam_00001389</name>
</gene>
<feature type="domain" description="Neurotransmitter-gated ion-channel transmembrane" evidence="14">
    <location>
        <begin position="213"/>
        <end position="313"/>
    </location>
</feature>
<dbReference type="GO" id="GO:0005230">
    <property type="term" value="F:extracellular ligand-gated monoatomic ion channel activity"/>
    <property type="evidence" value="ECO:0007669"/>
    <property type="project" value="InterPro"/>
</dbReference>
<dbReference type="OrthoDB" id="5980836at2759"/>
<dbReference type="InterPro" id="IPR036734">
    <property type="entry name" value="Neur_chan_lig-bd_sf"/>
</dbReference>
<evidence type="ECO:0000256" key="5">
    <source>
        <dbReference type="ARBA" id="ARBA00022692"/>
    </source>
</evidence>
<feature type="signal peptide" evidence="12">
    <location>
        <begin position="1"/>
        <end position="29"/>
    </location>
</feature>
<feature type="domain" description="Neurotransmitter-gated ion-channel ligand-binding" evidence="13">
    <location>
        <begin position="33"/>
        <end position="147"/>
    </location>
</feature>
<feature type="transmembrane region" description="Helical" evidence="11">
    <location>
        <begin position="271"/>
        <end position="295"/>
    </location>
</feature>
<dbReference type="EMBL" id="RCHS01000141">
    <property type="protein sequence ID" value="RMX60570.1"/>
    <property type="molecule type" value="Genomic_DNA"/>
</dbReference>
<dbReference type="SUPFAM" id="SSF63712">
    <property type="entry name" value="Nicotinic receptor ligand binding domain-like"/>
    <property type="match status" value="1"/>
</dbReference>
<dbReference type="InterPro" id="IPR036719">
    <property type="entry name" value="Neuro-gated_channel_TM_sf"/>
</dbReference>
<comment type="caution">
    <text evidence="15">The sequence shown here is derived from an EMBL/GenBank/DDBJ whole genome shotgun (WGS) entry which is preliminary data.</text>
</comment>
<evidence type="ECO:0000256" key="12">
    <source>
        <dbReference type="SAM" id="SignalP"/>
    </source>
</evidence>
<dbReference type="STRING" id="46731.A0A3M6V3X8"/>
<dbReference type="Gene3D" id="2.70.170.10">
    <property type="entry name" value="Neurotransmitter-gated ion-channel ligand-binding domain"/>
    <property type="match status" value="1"/>
</dbReference>
<evidence type="ECO:0000256" key="10">
    <source>
        <dbReference type="ARBA" id="ARBA00023303"/>
    </source>
</evidence>
<feature type="transmembrane region" description="Helical" evidence="11">
    <location>
        <begin position="240"/>
        <end position="259"/>
    </location>
</feature>
<dbReference type="FunFam" id="1.20.58.390:FF:000137">
    <property type="entry name" value="Predicted protein"/>
    <property type="match status" value="1"/>
</dbReference>
<evidence type="ECO:0000259" key="13">
    <source>
        <dbReference type="Pfam" id="PF02931"/>
    </source>
</evidence>
<evidence type="ECO:0000256" key="11">
    <source>
        <dbReference type="SAM" id="Phobius"/>
    </source>
</evidence>
<dbReference type="PRINTS" id="PR00252">
    <property type="entry name" value="NRIONCHANNEL"/>
</dbReference>
<comment type="subcellular location">
    <subcellularLocation>
        <location evidence="2">Cell membrane</location>
    </subcellularLocation>
    <subcellularLocation>
        <location evidence="1">Membrane</location>
        <topology evidence="1">Multi-pass membrane protein</topology>
    </subcellularLocation>
</comment>
<dbReference type="InterPro" id="IPR006201">
    <property type="entry name" value="Neur_channel"/>
</dbReference>
<dbReference type="Gene3D" id="1.20.58.390">
    <property type="entry name" value="Neurotransmitter-gated ion-channel transmembrane domain"/>
    <property type="match status" value="1"/>
</dbReference>
<dbReference type="CDD" id="cd19049">
    <property type="entry name" value="LGIC_TM_anion"/>
    <property type="match status" value="1"/>
</dbReference>
<protein>
    <recommendedName>
        <fullName evidence="17">Neurotransmitter-gated ion-channel ligand-binding domain-containing protein</fullName>
    </recommendedName>
</protein>
<evidence type="ECO:0000256" key="6">
    <source>
        <dbReference type="ARBA" id="ARBA00022729"/>
    </source>
</evidence>
<dbReference type="PRINTS" id="PR00253">
    <property type="entry name" value="GABAARECEPTR"/>
</dbReference>
<name>A0A3M6V3X8_POCDA</name>
<dbReference type="InterPro" id="IPR006028">
    <property type="entry name" value="GABAA/Glycine_rcpt"/>
</dbReference>
<dbReference type="GO" id="GO:0004888">
    <property type="term" value="F:transmembrane signaling receptor activity"/>
    <property type="evidence" value="ECO:0007669"/>
    <property type="project" value="InterPro"/>
</dbReference>
<dbReference type="Pfam" id="PF02931">
    <property type="entry name" value="Neur_chan_LBD"/>
    <property type="match status" value="1"/>
</dbReference>
<evidence type="ECO:0000256" key="2">
    <source>
        <dbReference type="ARBA" id="ARBA00004236"/>
    </source>
</evidence>
<evidence type="ECO:0000256" key="9">
    <source>
        <dbReference type="ARBA" id="ARBA00023136"/>
    </source>
</evidence>
<keyword evidence="9 11" id="KW-0472">Membrane</keyword>
<dbReference type="PANTHER" id="PTHR18945">
    <property type="entry name" value="NEUROTRANSMITTER GATED ION CHANNEL"/>
    <property type="match status" value="1"/>
</dbReference>
<evidence type="ECO:0000313" key="15">
    <source>
        <dbReference type="EMBL" id="RMX60570.1"/>
    </source>
</evidence>
<keyword evidence="6 12" id="KW-0732">Signal</keyword>
<evidence type="ECO:0000313" key="16">
    <source>
        <dbReference type="Proteomes" id="UP000275408"/>
    </source>
</evidence>
<keyword evidence="3" id="KW-0813">Transport</keyword>
<dbReference type="Proteomes" id="UP000275408">
    <property type="component" value="Unassembled WGS sequence"/>
</dbReference>
<keyword evidence="10" id="KW-0407">Ion channel</keyword>
<evidence type="ECO:0000256" key="4">
    <source>
        <dbReference type="ARBA" id="ARBA00022475"/>
    </source>
</evidence>
<keyword evidence="8" id="KW-0406">Ion transport</keyword>
<keyword evidence="4" id="KW-1003">Cell membrane</keyword>
<feature type="transmembrane region" description="Helical" evidence="11">
    <location>
        <begin position="206"/>
        <end position="228"/>
    </location>
</feature>
<keyword evidence="7 11" id="KW-1133">Transmembrane helix</keyword>
<proteinExistence type="predicted"/>